<name>A0A8S2JIN3_9BILA</name>
<comment type="caution">
    <text evidence="2">The sequence shown here is derived from an EMBL/GenBank/DDBJ whole genome shotgun (WGS) entry which is preliminary data.</text>
</comment>
<evidence type="ECO:0000313" key="1">
    <source>
        <dbReference type="EMBL" id="CAF1043713.1"/>
    </source>
</evidence>
<sequence>RNEPEKDSFDPDAISTWKN</sequence>
<organism evidence="2 3">
    <name type="scientific">Didymodactylos carnosus</name>
    <dbReference type="NCBI Taxonomy" id="1234261"/>
    <lineage>
        <taxon>Eukaryota</taxon>
        <taxon>Metazoa</taxon>
        <taxon>Spiralia</taxon>
        <taxon>Gnathifera</taxon>
        <taxon>Rotifera</taxon>
        <taxon>Eurotatoria</taxon>
        <taxon>Bdelloidea</taxon>
        <taxon>Philodinida</taxon>
        <taxon>Philodinidae</taxon>
        <taxon>Didymodactylos</taxon>
    </lineage>
</organism>
<gene>
    <name evidence="1" type="ORF">OVA965_LOCUS16616</name>
    <name evidence="2" type="ORF">TMI583_LOCUS16625</name>
</gene>
<reference evidence="2" key="1">
    <citation type="submission" date="2021-02" db="EMBL/GenBank/DDBJ databases">
        <authorList>
            <person name="Nowell W R."/>
        </authorList>
    </citation>
    <scope>NUCLEOTIDE SEQUENCE</scope>
</reference>
<feature type="non-terminal residue" evidence="2">
    <location>
        <position position="1"/>
    </location>
</feature>
<protein>
    <submittedName>
        <fullName evidence="2">Uncharacterized protein</fullName>
    </submittedName>
</protein>
<dbReference type="Proteomes" id="UP000682733">
    <property type="component" value="Unassembled WGS sequence"/>
</dbReference>
<dbReference type="EMBL" id="CAJNOK010007759">
    <property type="protein sequence ID" value="CAF1043713.1"/>
    <property type="molecule type" value="Genomic_DNA"/>
</dbReference>
<accession>A0A8S2JIN3</accession>
<dbReference type="EMBL" id="CAJOBA010007770">
    <property type="protein sequence ID" value="CAF3811833.1"/>
    <property type="molecule type" value="Genomic_DNA"/>
</dbReference>
<evidence type="ECO:0000313" key="2">
    <source>
        <dbReference type="EMBL" id="CAF3811833.1"/>
    </source>
</evidence>
<dbReference type="Proteomes" id="UP000677228">
    <property type="component" value="Unassembled WGS sequence"/>
</dbReference>
<evidence type="ECO:0000313" key="3">
    <source>
        <dbReference type="Proteomes" id="UP000682733"/>
    </source>
</evidence>
<proteinExistence type="predicted"/>
<dbReference type="AlphaFoldDB" id="A0A8S2JIN3"/>